<evidence type="ECO:0000313" key="2">
    <source>
        <dbReference type="EMBL" id="ALE15886.1"/>
    </source>
</evidence>
<sequence length="104" mass="11111">MAEVYSIDDLPAVPLDAAAAFQESHLQPIRDLLSGDAAALVVVLPPAPKDHDDWRRAIARDLGRAFAPKRVNVIARGSDRATGKLVEYLGGAPGITGQYLPTHD</sequence>
<organism evidence="2 3">
    <name type="scientific">Altererythrobacter epoxidivorans</name>
    <dbReference type="NCBI Taxonomy" id="361183"/>
    <lineage>
        <taxon>Bacteria</taxon>
        <taxon>Pseudomonadati</taxon>
        <taxon>Pseudomonadota</taxon>
        <taxon>Alphaproteobacteria</taxon>
        <taxon>Sphingomonadales</taxon>
        <taxon>Erythrobacteraceae</taxon>
        <taxon>Altererythrobacter</taxon>
    </lineage>
</organism>
<dbReference type="PATRIC" id="fig|361183.4.peg.567"/>
<protein>
    <recommendedName>
        <fullName evidence="1">Short chain dehydrogenase-like proteobacteria domain-containing protein</fullName>
    </recommendedName>
</protein>
<name>A0A0M3T9Z8_9SPHN</name>
<accession>A0A0M3T9Z8</accession>
<gene>
    <name evidence="2" type="ORF">AMC99_00576</name>
</gene>
<keyword evidence="3" id="KW-1185">Reference proteome</keyword>
<dbReference type="AlphaFoldDB" id="A0A0M3T9Z8"/>
<evidence type="ECO:0000313" key="3">
    <source>
        <dbReference type="Proteomes" id="UP000057938"/>
    </source>
</evidence>
<dbReference type="Pfam" id="PF21777">
    <property type="entry name" value="SDR-like"/>
    <property type="match status" value="1"/>
</dbReference>
<dbReference type="STRING" id="361183.AMC99_00576"/>
<reference evidence="2 3" key="1">
    <citation type="submission" date="2015-09" db="EMBL/GenBank/DDBJ databases">
        <title>Complete genome sequence of a benzo[a]pyrene-degrading bacterium Altererythrobacter epoxidivorans CGMCC 1.7731T.</title>
        <authorList>
            <person name="Li Z."/>
            <person name="Cheng H."/>
            <person name="Huo Y."/>
            <person name="Xu X."/>
        </authorList>
    </citation>
    <scope>NUCLEOTIDE SEQUENCE [LARGE SCALE GENOMIC DNA]</scope>
    <source>
        <strain evidence="2 3">CGMCC 1.7731</strain>
    </source>
</reference>
<feature type="domain" description="Short chain dehydrogenase-like proteobacteria" evidence="1">
    <location>
        <begin position="6"/>
        <end position="101"/>
    </location>
</feature>
<dbReference type="Proteomes" id="UP000057938">
    <property type="component" value="Chromosome"/>
</dbReference>
<dbReference type="InterPro" id="IPR048623">
    <property type="entry name" value="SDR-like_proteobact"/>
</dbReference>
<dbReference type="EMBL" id="CP012669">
    <property type="protein sequence ID" value="ALE15886.1"/>
    <property type="molecule type" value="Genomic_DNA"/>
</dbReference>
<evidence type="ECO:0000259" key="1">
    <source>
        <dbReference type="Pfam" id="PF21777"/>
    </source>
</evidence>
<proteinExistence type="predicted"/>
<dbReference type="KEGG" id="aep:AMC99_00576"/>